<dbReference type="InterPro" id="IPR017439">
    <property type="entry name" value="Amidohydrolase"/>
</dbReference>
<dbReference type="PIRSF" id="PIRSF005962">
    <property type="entry name" value="Pept_M20D_amidohydro"/>
    <property type="match status" value="1"/>
</dbReference>
<comment type="caution">
    <text evidence="4">The sequence shown here is derived from an EMBL/GenBank/DDBJ whole genome shotgun (WGS) entry which is preliminary data.</text>
</comment>
<feature type="binding site" evidence="2">
    <location>
        <position position="162"/>
    </location>
    <ligand>
        <name>Mn(2+)</name>
        <dbReference type="ChEBI" id="CHEBI:29035"/>
        <label>2</label>
    </ligand>
</feature>
<dbReference type="PANTHER" id="PTHR11014">
    <property type="entry name" value="PEPTIDASE M20 FAMILY MEMBER"/>
    <property type="match status" value="1"/>
</dbReference>
<dbReference type="PANTHER" id="PTHR11014:SF63">
    <property type="entry name" value="METALLOPEPTIDASE, PUTATIVE (AFU_ORTHOLOGUE AFUA_6G09600)-RELATED"/>
    <property type="match status" value="1"/>
</dbReference>
<organism evidence="4 5">
    <name type="scientific">Pigmentiphaga kullae</name>
    <dbReference type="NCBI Taxonomy" id="151784"/>
    <lineage>
        <taxon>Bacteria</taxon>
        <taxon>Pseudomonadati</taxon>
        <taxon>Pseudomonadota</taxon>
        <taxon>Betaproteobacteria</taxon>
        <taxon>Burkholderiales</taxon>
        <taxon>Alcaligenaceae</taxon>
        <taxon>Pigmentiphaga</taxon>
    </lineage>
</organism>
<proteinExistence type="predicted"/>
<evidence type="ECO:0000256" key="1">
    <source>
        <dbReference type="ARBA" id="ARBA00022801"/>
    </source>
</evidence>
<protein>
    <submittedName>
        <fullName evidence="4">Hippurate hydrolase</fullName>
    </submittedName>
</protein>
<dbReference type="Pfam" id="PF01546">
    <property type="entry name" value="Peptidase_M20"/>
    <property type="match status" value="1"/>
</dbReference>
<dbReference type="CDD" id="cd05666">
    <property type="entry name" value="M20_Acy1-like"/>
    <property type="match status" value="1"/>
</dbReference>
<dbReference type="Gene3D" id="3.40.630.10">
    <property type="entry name" value="Zn peptidases"/>
    <property type="match status" value="1"/>
</dbReference>
<dbReference type="RefSeq" id="WP_242621597.1">
    <property type="nucleotide sequence ID" value="NZ_SGXC01000003.1"/>
</dbReference>
<dbReference type="Pfam" id="PF07687">
    <property type="entry name" value="M20_dimer"/>
    <property type="match status" value="1"/>
</dbReference>
<dbReference type="NCBIfam" id="TIGR01891">
    <property type="entry name" value="amidohydrolases"/>
    <property type="match status" value="1"/>
</dbReference>
<keyword evidence="5" id="KW-1185">Reference proteome</keyword>
<accession>A0A4Q7N8P5</accession>
<dbReference type="Gene3D" id="3.30.70.360">
    <property type="match status" value="1"/>
</dbReference>
<gene>
    <name evidence="4" type="ORF">EV675_5104</name>
</gene>
<comment type="cofactor">
    <cofactor evidence="2">
        <name>Mn(2+)</name>
        <dbReference type="ChEBI" id="CHEBI:29035"/>
    </cofactor>
    <text evidence="2">The Mn(2+) ion enhances activity.</text>
</comment>
<evidence type="ECO:0000259" key="3">
    <source>
        <dbReference type="Pfam" id="PF07687"/>
    </source>
</evidence>
<reference evidence="4 5" key="1">
    <citation type="submission" date="2019-02" db="EMBL/GenBank/DDBJ databases">
        <title>Genomic Encyclopedia of Type Strains, Phase IV (KMG-IV): sequencing the most valuable type-strain genomes for metagenomic binning, comparative biology and taxonomic classification.</title>
        <authorList>
            <person name="Goeker M."/>
        </authorList>
    </citation>
    <scope>NUCLEOTIDE SEQUENCE [LARGE SCALE GENOMIC DNA]</scope>
    <source>
        <strain evidence="4 5">K24</strain>
    </source>
</reference>
<evidence type="ECO:0000313" key="4">
    <source>
        <dbReference type="EMBL" id="RZS78455.1"/>
    </source>
</evidence>
<dbReference type="InterPro" id="IPR011650">
    <property type="entry name" value="Peptidase_M20_dimer"/>
</dbReference>
<keyword evidence="2" id="KW-0479">Metal-binding</keyword>
<dbReference type="GO" id="GO:0046872">
    <property type="term" value="F:metal ion binding"/>
    <property type="evidence" value="ECO:0007669"/>
    <property type="project" value="UniProtKB-KW"/>
</dbReference>
<dbReference type="AlphaFoldDB" id="A0A4Q7N8P5"/>
<feature type="binding site" evidence="2">
    <location>
        <position position="136"/>
    </location>
    <ligand>
        <name>Mn(2+)</name>
        <dbReference type="ChEBI" id="CHEBI:29035"/>
        <label>2</label>
    </ligand>
</feature>
<keyword evidence="1 4" id="KW-0378">Hydrolase</keyword>
<evidence type="ECO:0000256" key="2">
    <source>
        <dbReference type="PIRSR" id="PIRSR005962-1"/>
    </source>
</evidence>
<dbReference type="GO" id="GO:0019877">
    <property type="term" value="P:diaminopimelate biosynthetic process"/>
    <property type="evidence" value="ECO:0007669"/>
    <property type="project" value="UniProtKB-ARBA"/>
</dbReference>
<keyword evidence="2" id="KW-0464">Manganese</keyword>
<dbReference type="Proteomes" id="UP000292445">
    <property type="component" value="Unassembled WGS sequence"/>
</dbReference>
<dbReference type="InterPro" id="IPR036264">
    <property type="entry name" value="Bact_exopeptidase_dim_dom"/>
</dbReference>
<sequence length="384" mass="41848">MKIEVSDTHAQDMTTWRRTLHRNPELGFEEHETAAFVAERLREWGIETHTGIGGTGVVGVIQGALGPGRNVGLRADMDALPMQEQTGLPYQSTKPNLFHGCGHDGHTAILLGVARHYASRREFRGTLHLIFQPAEETLRGGSSMIQDGLFERFPCDEVYGLHNHPPLEPGRVGVRNGAILSACDLFRIRIHGVGGHAASPHRTVDPVVVGSALVQSLQTIVSRSVDPLQTAVVSICQFHAGTAINVIAGEAVLEGTVRTLDHGVQAEILRRLKEICAGAEQAHRCRIEFEHLQTSPATINAPEQVQVVRDAARAIVGDAGLEPDIAPLMASEDFAYMLQEKPGCYFFLGNGGHMCHHPRFDFNDSVLPVGMSVMVEIARRRLTA</sequence>
<feature type="binding site" evidence="2">
    <location>
        <position position="101"/>
    </location>
    <ligand>
        <name>Mn(2+)</name>
        <dbReference type="ChEBI" id="CHEBI:29035"/>
        <label>2</label>
    </ligand>
</feature>
<dbReference type="SUPFAM" id="SSF55031">
    <property type="entry name" value="Bacterial exopeptidase dimerisation domain"/>
    <property type="match status" value="1"/>
</dbReference>
<dbReference type="SUPFAM" id="SSF53187">
    <property type="entry name" value="Zn-dependent exopeptidases"/>
    <property type="match status" value="1"/>
</dbReference>
<name>A0A4Q7N8P5_9BURK</name>
<feature type="binding site" evidence="2">
    <location>
        <position position="103"/>
    </location>
    <ligand>
        <name>Mn(2+)</name>
        <dbReference type="ChEBI" id="CHEBI:29035"/>
        <label>2</label>
    </ligand>
</feature>
<dbReference type="EMBL" id="SGXC01000003">
    <property type="protein sequence ID" value="RZS78455.1"/>
    <property type="molecule type" value="Genomic_DNA"/>
</dbReference>
<dbReference type="FunFam" id="3.30.70.360:FF:000001">
    <property type="entry name" value="N-acetyldiaminopimelate deacetylase"/>
    <property type="match status" value="1"/>
</dbReference>
<dbReference type="InterPro" id="IPR002933">
    <property type="entry name" value="Peptidase_M20"/>
</dbReference>
<feature type="binding site" evidence="2">
    <location>
        <position position="356"/>
    </location>
    <ligand>
        <name>Mn(2+)</name>
        <dbReference type="ChEBI" id="CHEBI:29035"/>
        <label>2</label>
    </ligand>
</feature>
<feature type="domain" description="Peptidase M20 dimerisation" evidence="3">
    <location>
        <begin position="186"/>
        <end position="277"/>
    </location>
</feature>
<dbReference type="GO" id="GO:0050118">
    <property type="term" value="F:N-acetyldiaminopimelate deacetylase activity"/>
    <property type="evidence" value="ECO:0007669"/>
    <property type="project" value="UniProtKB-ARBA"/>
</dbReference>
<evidence type="ECO:0000313" key="5">
    <source>
        <dbReference type="Proteomes" id="UP000292445"/>
    </source>
</evidence>